<dbReference type="GO" id="GO:0016787">
    <property type="term" value="F:hydrolase activity"/>
    <property type="evidence" value="ECO:0007669"/>
    <property type="project" value="InterPro"/>
</dbReference>
<gene>
    <name evidence="2" type="ORF">E4T21_04010</name>
</gene>
<feature type="domain" description="Amidohydrolase-related" evidence="1">
    <location>
        <begin position="12"/>
        <end position="89"/>
    </location>
</feature>
<dbReference type="InterPro" id="IPR006680">
    <property type="entry name" value="Amidohydro-rel"/>
</dbReference>
<dbReference type="RefSeq" id="WP_187775102.1">
    <property type="nucleotide sequence ID" value="NZ_CP038437.2"/>
</dbReference>
<dbReference type="SUPFAM" id="SSF51556">
    <property type="entry name" value="Metallo-dependent hydrolases"/>
    <property type="match status" value="1"/>
</dbReference>
<dbReference type="AlphaFoldDB" id="A0A7U3K5T5"/>
<dbReference type="PANTHER" id="PTHR35563:SF2">
    <property type="entry name" value="BARREL METAL-DEPENDENT HYDROLASE, PUTATIVE (AFU_ORTHOLOGUE AFUA_1G16240)-RELATED"/>
    <property type="match status" value="1"/>
</dbReference>
<organism evidence="2 3">
    <name type="scientific">Halomonas binhaiensis</name>
    <dbReference type="NCBI Taxonomy" id="2562282"/>
    <lineage>
        <taxon>Bacteria</taxon>
        <taxon>Pseudomonadati</taxon>
        <taxon>Pseudomonadota</taxon>
        <taxon>Gammaproteobacteria</taxon>
        <taxon>Oceanospirillales</taxon>
        <taxon>Halomonadaceae</taxon>
        <taxon>Halomonas</taxon>
    </lineage>
</organism>
<dbReference type="PANTHER" id="PTHR35563">
    <property type="entry name" value="BARREL METAL-DEPENDENT HYDROLASE, PUTATIVE (AFU_ORTHOLOGUE AFUA_1G16240)-RELATED"/>
    <property type="match status" value="1"/>
</dbReference>
<evidence type="ECO:0000313" key="2">
    <source>
        <dbReference type="EMBL" id="QRG26799.1"/>
    </source>
</evidence>
<dbReference type="InterPro" id="IPR032466">
    <property type="entry name" value="Metal_Hydrolase"/>
</dbReference>
<sequence>MSSTLPIVVIGVDTHAHVFRADLPLAPGRRYSPDYDASVDSFLGHLNLHGVSHGVLVQPSFLGTDNSFMVAALRQHPSRLRGIAVVDPEIHRERMSRRVHWNLVITGGMANAALA</sequence>
<evidence type="ECO:0000313" key="3">
    <source>
        <dbReference type="Proteomes" id="UP000324285"/>
    </source>
</evidence>
<reference evidence="2" key="1">
    <citation type="submission" date="2021-02" db="EMBL/GenBank/DDBJ databases">
        <title>Strain Y2R2, a novel species of the genus Halomonas.</title>
        <authorList>
            <person name="Huang H."/>
        </authorList>
    </citation>
    <scope>NUCLEOTIDE SEQUENCE</scope>
    <source>
        <strain evidence="2">Y2R2</strain>
    </source>
</reference>
<dbReference type="Proteomes" id="UP000324285">
    <property type="component" value="Chromosome"/>
</dbReference>
<dbReference type="Gene3D" id="3.20.20.140">
    <property type="entry name" value="Metal-dependent hydrolases"/>
    <property type="match status" value="1"/>
</dbReference>
<dbReference type="InterPro" id="IPR052358">
    <property type="entry name" value="Aro_Compnd_Degr_Hydrolases"/>
</dbReference>
<name>A0A7U3K5T5_9GAMM</name>
<evidence type="ECO:0000259" key="1">
    <source>
        <dbReference type="Pfam" id="PF04909"/>
    </source>
</evidence>
<accession>A0A7U3K5T5</accession>
<dbReference type="KEGG" id="hbh:E4T21_04010"/>
<keyword evidence="3" id="KW-1185">Reference proteome</keyword>
<proteinExistence type="predicted"/>
<dbReference type="Pfam" id="PF04909">
    <property type="entry name" value="Amidohydro_2"/>
    <property type="match status" value="1"/>
</dbReference>
<dbReference type="EMBL" id="CP038437">
    <property type="protein sequence ID" value="QRG26799.1"/>
    <property type="molecule type" value="Genomic_DNA"/>
</dbReference>
<protein>
    <recommendedName>
        <fullName evidence="1">Amidohydrolase-related domain-containing protein</fullName>
    </recommendedName>
</protein>